<name>A0A931FNU7_9BACT</name>
<proteinExistence type="predicted"/>
<evidence type="ECO:0000313" key="1">
    <source>
        <dbReference type="EMBL" id="MBF9142994.1"/>
    </source>
</evidence>
<gene>
    <name evidence="1" type="ORF">I2I01_15205</name>
</gene>
<dbReference type="EMBL" id="JADQDP010000003">
    <property type="protein sequence ID" value="MBF9142994.1"/>
    <property type="molecule type" value="Genomic_DNA"/>
</dbReference>
<dbReference type="Proteomes" id="UP000645610">
    <property type="component" value="Unassembled WGS sequence"/>
</dbReference>
<accession>A0A931FNU7</accession>
<evidence type="ECO:0000313" key="2">
    <source>
        <dbReference type="Proteomes" id="UP000645610"/>
    </source>
</evidence>
<dbReference type="AlphaFoldDB" id="A0A931FNU7"/>
<keyword evidence="2" id="KW-1185">Reference proteome</keyword>
<sequence length="98" mass="10713">MIIIPMSLQKVTVYADGSTEPEVASGTPIILIQNGEVEVGRLVLEEDDYGSNSIEHPSNSEDLKREAFDAVRKEPALLVSEKAVIVVCPQSLSSKMIW</sequence>
<organism evidence="1 2">
    <name type="scientific">Hymenobacter properus</name>
    <dbReference type="NCBI Taxonomy" id="2791026"/>
    <lineage>
        <taxon>Bacteria</taxon>
        <taxon>Pseudomonadati</taxon>
        <taxon>Bacteroidota</taxon>
        <taxon>Cytophagia</taxon>
        <taxon>Cytophagales</taxon>
        <taxon>Hymenobacteraceae</taxon>
        <taxon>Hymenobacter</taxon>
    </lineage>
</organism>
<protein>
    <submittedName>
        <fullName evidence="1">Uncharacterized protein</fullName>
    </submittedName>
</protein>
<reference evidence="1 2" key="1">
    <citation type="submission" date="2020-11" db="EMBL/GenBank/DDBJ databases">
        <authorList>
            <person name="Kim M.K."/>
        </authorList>
    </citation>
    <scope>NUCLEOTIDE SEQUENCE [LARGE SCALE GENOMIC DNA]</scope>
    <source>
        <strain evidence="1 2">BT439</strain>
    </source>
</reference>
<dbReference type="RefSeq" id="WP_196287324.1">
    <property type="nucleotide sequence ID" value="NZ_JADQDP010000003.1"/>
</dbReference>
<comment type="caution">
    <text evidence="1">The sequence shown here is derived from an EMBL/GenBank/DDBJ whole genome shotgun (WGS) entry which is preliminary data.</text>
</comment>